<comment type="caution">
    <text evidence="2">The sequence shown here is derived from an EMBL/GenBank/DDBJ whole genome shotgun (WGS) entry which is preliminary data.</text>
</comment>
<evidence type="ECO:0000313" key="3">
    <source>
        <dbReference type="Proteomes" id="UP000823775"/>
    </source>
</evidence>
<organism evidence="2 3">
    <name type="scientific">Datura stramonium</name>
    <name type="common">Jimsonweed</name>
    <name type="synonym">Common thornapple</name>
    <dbReference type="NCBI Taxonomy" id="4076"/>
    <lineage>
        <taxon>Eukaryota</taxon>
        <taxon>Viridiplantae</taxon>
        <taxon>Streptophyta</taxon>
        <taxon>Embryophyta</taxon>
        <taxon>Tracheophyta</taxon>
        <taxon>Spermatophyta</taxon>
        <taxon>Magnoliopsida</taxon>
        <taxon>eudicotyledons</taxon>
        <taxon>Gunneridae</taxon>
        <taxon>Pentapetalae</taxon>
        <taxon>asterids</taxon>
        <taxon>lamiids</taxon>
        <taxon>Solanales</taxon>
        <taxon>Solanaceae</taxon>
        <taxon>Solanoideae</taxon>
        <taxon>Datureae</taxon>
        <taxon>Datura</taxon>
    </lineage>
</organism>
<feature type="compositionally biased region" description="Basic and acidic residues" evidence="1">
    <location>
        <begin position="54"/>
        <end position="64"/>
    </location>
</feature>
<proteinExistence type="predicted"/>
<keyword evidence="3" id="KW-1185">Reference proteome</keyword>
<dbReference type="Proteomes" id="UP000823775">
    <property type="component" value="Unassembled WGS sequence"/>
</dbReference>
<sequence length="86" mass="9673">MDQSDGPLYLTMDRCIGQSPKPKKLPRLLPHLSSLMREVTRPNLMVTTLLRIMQGRENDDAKESGDDDTNAEESGDKESTVEEPNE</sequence>
<name>A0ABS8W3G6_DATST</name>
<evidence type="ECO:0000313" key="2">
    <source>
        <dbReference type="EMBL" id="MCE2055134.1"/>
    </source>
</evidence>
<reference evidence="2 3" key="1">
    <citation type="journal article" date="2021" name="BMC Genomics">
        <title>Datura genome reveals duplications of psychoactive alkaloid biosynthetic genes and high mutation rate following tissue culture.</title>
        <authorList>
            <person name="Rajewski A."/>
            <person name="Carter-House D."/>
            <person name="Stajich J."/>
            <person name="Litt A."/>
        </authorList>
    </citation>
    <scope>NUCLEOTIDE SEQUENCE [LARGE SCALE GENOMIC DNA]</scope>
    <source>
        <strain evidence="2">AR-01</strain>
    </source>
</reference>
<dbReference type="EMBL" id="JACEIK010006141">
    <property type="protein sequence ID" value="MCE2055134.1"/>
    <property type="molecule type" value="Genomic_DNA"/>
</dbReference>
<feature type="region of interest" description="Disordered" evidence="1">
    <location>
        <begin position="1"/>
        <end position="23"/>
    </location>
</feature>
<accession>A0ABS8W3G6</accession>
<feature type="region of interest" description="Disordered" evidence="1">
    <location>
        <begin position="54"/>
        <end position="86"/>
    </location>
</feature>
<evidence type="ECO:0000256" key="1">
    <source>
        <dbReference type="SAM" id="MobiDB-lite"/>
    </source>
</evidence>
<protein>
    <submittedName>
        <fullName evidence="2">Uncharacterized protein</fullName>
    </submittedName>
</protein>
<gene>
    <name evidence="2" type="ORF">HAX54_042050</name>
</gene>